<dbReference type="AlphaFoldDB" id="A0A6J8BF40"/>
<name>A0A6J8BF40_MYTCO</name>
<proteinExistence type="predicted"/>
<accession>A0A6J8BF40</accession>
<dbReference type="PANTHER" id="PTHR19963">
    <property type="entry name" value="CCHC-TYPE DOMAIN-CONTAINING PROTEIN"/>
    <property type="match status" value="1"/>
</dbReference>
<reference evidence="1 2" key="1">
    <citation type="submission" date="2020-06" db="EMBL/GenBank/DDBJ databases">
        <authorList>
            <person name="Li R."/>
            <person name="Bekaert M."/>
        </authorList>
    </citation>
    <scope>NUCLEOTIDE SEQUENCE [LARGE SCALE GENOMIC DNA]</scope>
    <source>
        <strain evidence="2">wild</strain>
    </source>
</reference>
<protein>
    <submittedName>
        <fullName evidence="1">Uncharacterized protein</fullName>
    </submittedName>
</protein>
<evidence type="ECO:0000313" key="1">
    <source>
        <dbReference type="EMBL" id="CAC5382283.1"/>
    </source>
</evidence>
<dbReference type="Proteomes" id="UP000507470">
    <property type="component" value="Unassembled WGS sequence"/>
</dbReference>
<dbReference type="OrthoDB" id="6091153at2759"/>
<gene>
    <name evidence="1" type="ORF">MCOR_18125</name>
</gene>
<dbReference type="EMBL" id="CACVKT020003176">
    <property type="protein sequence ID" value="CAC5382283.1"/>
    <property type="molecule type" value="Genomic_DNA"/>
</dbReference>
<organism evidence="1 2">
    <name type="scientific">Mytilus coruscus</name>
    <name type="common">Sea mussel</name>
    <dbReference type="NCBI Taxonomy" id="42192"/>
    <lineage>
        <taxon>Eukaryota</taxon>
        <taxon>Metazoa</taxon>
        <taxon>Spiralia</taxon>
        <taxon>Lophotrochozoa</taxon>
        <taxon>Mollusca</taxon>
        <taxon>Bivalvia</taxon>
        <taxon>Autobranchia</taxon>
        <taxon>Pteriomorphia</taxon>
        <taxon>Mytilida</taxon>
        <taxon>Mytiloidea</taxon>
        <taxon>Mytilidae</taxon>
        <taxon>Mytilinae</taxon>
        <taxon>Mytilus</taxon>
    </lineage>
</organism>
<dbReference type="PANTHER" id="PTHR19963:SF30">
    <property type="entry name" value="ENDONUCLEASE_EXONUCLEASE_PHOSPHATASE DOMAIN-CONTAINING PROTEIN"/>
    <property type="match status" value="1"/>
</dbReference>
<sequence>MISELNCWTDTRKQCFCDKSKWNAQSVLADIDPIKRKDYQSICAALTSRFGTENRTELFRVQLKNIRKRREQELAQHIKRLSRKAYPKAQLELQEMLSRDHFIDALDDAVTRLRIHQAHPTTLDDAVKLAVDLEAFYIADKQRTNPQVFEILLYRKVQKCSVKSKHYLMW</sequence>
<evidence type="ECO:0000313" key="2">
    <source>
        <dbReference type="Proteomes" id="UP000507470"/>
    </source>
</evidence>
<keyword evidence="2" id="KW-1185">Reference proteome</keyword>